<feature type="domain" description="Agenet" evidence="3">
    <location>
        <begin position="736"/>
        <end position="794"/>
    </location>
</feature>
<gene>
    <name evidence="4" type="ORF">SO694_00126033</name>
</gene>
<feature type="region of interest" description="Disordered" evidence="1">
    <location>
        <begin position="369"/>
        <end position="427"/>
    </location>
</feature>
<feature type="region of interest" description="Disordered" evidence="1">
    <location>
        <begin position="980"/>
        <end position="999"/>
    </location>
</feature>
<feature type="domain" description="Tudor" evidence="2">
    <location>
        <begin position="1382"/>
        <end position="1440"/>
    </location>
</feature>
<feature type="domain" description="Agenet" evidence="3">
    <location>
        <begin position="1256"/>
        <end position="1314"/>
    </location>
</feature>
<dbReference type="InterPro" id="IPR041291">
    <property type="entry name" value="TUDOR_5"/>
</dbReference>
<evidence type="ECO:0000259" key="3">
    <source>
        <dbReference type="SMART" id="SM00743"/>
    </source>
</evidence>
<evidence type="ECO:0000256" key="1">
    <source>
        <dbReference type="SAM" id="MobiDB-lite"/>
    </source>
</evidence>
<feature type="non-terminal residue" evidence="4">
    <location>
        <position position="1507"/>
    </location>
</feature>
<feature type="region of interest" description="Disordered" evidence="1">
    <location>
        <begin position="1042"/>
        <end position="1064"/>
    </location>
</feature>
<reference evidence="4 5" key="1">
    <citation type="submission" date="2024-03" db="EMBL/GenBank/DDBJ databases">
        <title>Aureococcus anophagefferens CCMP1851 and Kratosvirus quantuckense: Draft genome of a second virus-susceptible host strain in the model system.</title>
        <authorList>
            <person name="Chase E."/>
            <person name="Truchon A.R."/>
            <person name="Schepens W."/>
            <person name="Wilhelm S.W."/>
        </authorList>
    </citation>
    <scope>NUCLEOTIDE SEQUENCE [LARGE SCALE GENOMIC DNA]</scope>
    <source>
        <strain evidence="4 5">CCMP1851</strain>
    </source>
</reference>
<feature type="domain" description="Tudor" evidence="2">
    <location>
        <begin position="675"/>
        <end position="733"/>
    </location>
</feature>
<feature type="compositionally biased region" description="Low complexity" evidence="1">
    <location>
        <begin position="518"/>
        <end position="538"/>
    </location>
</feature>
<feature type="compositionally biased region" description="Low complexity" evidence="1">
    <location>
        <begin position="379"/>
        <end position="394"/>
    </location>
</feature>
<feature type="domain" description="Tudor" evidence="2">
    <location>
        <begin position="544"/>
        <end position="602"/>
    </location>
</feature>
<feature type="region of interest" description="Disordered" evidence="1">
    <location>
        <begin position="1236"/>
        <end position="1265"/>
    </location>
</feature>
<feature type="compositionally biased region" description="Low complexity" evidence="1">
    <location>
        <begin position="81"/>
        <end position="90"/>
    </location>
</feature>
<feature type="region of interest" description="Disordered" evidence="1">
    <location>
        <begin position="1106"/>
        <end position="1125"/>
    </location>
</feature>
<feature type="domain" description="Agenet" evidence="3">
    <location>
        <begin position="1321"/>
        <end position="1379"/>
    </location>
</feature>
<feature type="domain" description="Tudor" evidence="2">
    <location>
        <begin position="1119"/>
        <end position="1177"/>
    </location>
</feature>
<accession>A0ABR1G310</accession>
<feature type="compositionally biased region" description="Basic residues" evidence="1">
    <location>
        <begin position="398"/>
        <end position="414"/>
    </location>
</feature>
<evidence type="ECO:0000259" key="2">
    <source>
        <dbReference type="SMART" id="SM00333"/>
    </source>
</evidence>
<dbReference type="Proteomes" id="UP001363151">
    <property type="component" value="Unassembled WGS sequence"/>
</dbReference>
<feature type="compositionally biased region" description="Basic residues" evidence="1">
    <location>
        <begin position="222"/>
        <end position="233"/>
    </location>
</feature>
<feature type="region of interest" description="Disordered" evidence="1">
    <location>
        <begin position="1432"/>
        <end position="1461"/>
    </location>
</feature>
<feature type="compositionally biased region" description="Basic residues" evidence="1">
    <location>
        <begin position="13"/>
        <end position="23"/>
    </location>
</feature>
<feature type="domain" description="Tudor" evidence="2">
    <location>
        <begin position="931"/>
        <end position="989"/>
    </location>
</feature>
<dbReference type="SMART" id="SM00743">
    <property type="entry name" value="Agenet"/>
    <property type="match status" value="11"/>
</dbReference>
<dbReference type="CDD" id="cd04508">
    <property type="entry name" value="Tudor_SF"/>
    <property type="match status" value="15"/>
</dbReference>
<name>A0ABR1G310_AURAN</name>
<feature type="compositionally biased region" description="Basic and acidic residues" evidence="1">
    <location>
        <begin position="415"/>
        <end position="424"/>
    </location>
</feature>
<feature type="domain" description="Tudor" evidence="2">
    <location>
        <begin position="806"/>
        <end position="864"/>
    </location>
</feature>
<feature type="region of interest" description="Disordered" evidence="1">
    <location>
        <begin position="782"/>
        <end position="814"/>
    </location>
</feature>
<feature type="compositionally biased region" description="Basic and acidic residues" evidence="1">
    <location>
        <begin position="585"/>
        <end position="617"/>
    </location>
</feature>
<feature type="domain" description="Tudor" evidence="2">
    <location>
        <begin position="1321"/>
        <end position="1379"/>
    </location>
</feature>
<evidence type="ECO:0000313" key="4">
    <source>
        <dbReference type="EMBL" id="KAK7242919.1"/>
    </source>
</evidence>
<evidence type="ECO:0000313" key="5">
    <source>
        <dbReference type="Proteomes" id="UP001363151"/>
    </source>
</evidence>
<feature type="domain" description="Agenet" evidence="3">
    <location>
        <begin position="610"/>
        <end position="668"/>
    </location>
</feature>
<dbReference type="InterPro" id="IPR014002">
    <property type="entry name" value="Agenet_dom_plant"/>
</dbReference>
<feature type="region of interest" description="Disordered" evidence="1">
    <location>
        <begin position="1171"/>
        <end position="1192"/>
    </location>
</feature>
<feature type="domain" description="Tudor" evidence="2">
    <location>
        <begin position="1058"/>
        <end position="1116"/>
    </location>
</feature>
<feature type="domain" description="Tudor" evidence="2">
    <location>
        <begin position="736"/>
        <end position="794"/>
    </location>
</feature>
<feature type="domain" description="Agenet" evidence="3">
    <location>
        <begin position="992"/>
        <end position="1050"/>
    </location>
</feature>
<sequence>MVPTGHAATTPARGRRRRARARSRSVEDKASDILAMARSLVVDTASKRGGGRSRPPAGATTSKKRRPASAKRDRAGGDPLAAPVASAAQAMSQLRQHQWSSVTMQRLVAQQGLGAAEPPAAWEEADDDVEPRRPPRPTAARALEEMVEAAMQASERAHAAAKAEARARRRSPGGSRARPHVQSTRSTARCSCGWTRGTSRRRWAWPTASTGGGSKAPSRARGAGHKGSAKKHDRALGGDAAAADDLDAYLGSLDKDRVRAVARLKVAFDARAPGGEQPEDGADSGDEDARLDVAGFRGALAALGRDLNAPHVREYLDGLDGRRRFLFLDFVDAYVLLFASEDPDLRMSTGAAAAIGDRVRLLKGGHVAVGGGSSDSATRPGARADPVAPRARGAGAAGRRRRRPRAAARSRAGRRRSDPADAARARTRRLRQACGALAELKQKFDRFAVGDRVTGNEALQALTELGSTLPRRVAAAYFRDRGSNGGPGAHGRGAAAPGARAPPPRARAAPRPERLGRLARPPRVAAAPEPEPGQPARAVPSSGGRVRAGDRVRAQYRGRSKFYPGKVGKVHADGTLDVDYDDGEREARVDPALVEKRDDDSDDGRRPRGRGLREGAKVEARYRGRSKYYKGKIARARGDGTFDIDYDDGEKETRVLEEYIKAADSDSDDDRRRGGKLAVGDKVEARYKGRSKFYAGKIARVHADGTFDIDYDDGEKETRVEERLIRAKEGGSSGRGRLREGAKVEARYRGRSKYYKGKIARDRGDGTFDIDYDDGEKETRVLEEYIKGADSDSDDDRRGGDRRGGDRLSVGDKVEARYRGRSKYYPGKIARVHSDGTFDIDYDDGEKERNVDKEYVKSTGGSGGGRGRLREGAKVEARYRGRSKYYKGKISRDRGDGTFDVDYDDGEKETRVLEEYIKGMDSDSDDDRRGGSLRVGDKVEAQYKGRSKKYPGQIARVHSDGTYDVDYDDGEKEKRVEERLIHKLGGGSSSRGRLREGAKVEARYRGRSKYYKGKISRDRGDGTFDIDYDDGEKETRVLEEYIKGMDSDDEDDRRRGGDRLGVGDKVEARYRGRSKYYAGKIARVHSDGTFDIDYDDGEKERNVDKEYIKSMGGGSSSRARLREGAKVEARYRGRSKYYKGKISRDRGDGTFDIDYDDGEKETRVLEEYIKALGGGGSRSPSPSRGRLREGAKVEARYRGRSKFYPGKISRDRGDGTFDIDYDDGEKETRVLEEYIKAVGGRDRSPSPARGSSSRRGRLREGAKVEARYRGRSKYYKGKISRDRGDGTFDIDYDDGEKETRVLEEYIKGMDSDSDDDRRGGGKLDVGDKVEARYRGRSKYYPGKIARVRGDGTFDVDYDDGEKETRVLEEYIKSTGGSSGSRGRLREGAKVEARYRGRSKYCKGRIARDRGDGTFDIDYDDGEKETRVLEEYIKGLDSDDDDRRSGGSLGEGDKVEARYRGREKYYPGKISRDRGDGTFDIAYDDGERETRVEEKLIRKLGGSSSSRG</sequence>
<feature type="domain" description="Agenet" evidence="3">
    <location>
        <begin position="867"/>
        <end position="925"/>
    </location>
</feature>
<feature type="domain" description="Tudor" evidence="2">
    <location>
        <begin position="1446"/>
        <end position="1504"/>
    </location>
</feature>
<dbReference type="SUPFAM" id="SSF63748">
    <property type="entry name" value="Tudor/PWWP/MBT"/>
    <property type="match status" value="1"/>
</dbReference>
<feature type="domain" description="Tudor" evidence="2">
    <location>
        <begin position="867"/>
        <end position="925"/>
    </location>
</feature>
<feature type="domain" description="Tudor" evidence="2">
    <location>
        <begin position="610"/>
        <end position="668"/>
    </location>
</feature>
<feature type="region of interest" description="Disordered" evidence="1">
    <location>
        <begin position="1"/>
        <end position="236"/>
    </location>
</feature>
<protein>
    <recommendedName>
        <fullName evidence="6">Tudor domain-containing protein</fullName>
    </recommendedName>
</protein>
<feature type="domain" description="Agenet" evidence="3">
    <location>
        <begin position="1058"/>
        <end position="1116"/>
    </location>
</feature>
<comment type="caution">
    <text evidence="4">The sequence shown here is derived from an EMBL/GenBank/DDBJ whole genome shotgun (WGS) entry which is preliminary data.</text>
</comment>
<dbReference type="PANTHER" id="PTHR34157:SF2">
    <property type="entry name" value="TUZIN"/>
    <property type="match status" value="1"/>
</dbReference>
<feature type="domain" description="Tudor" evidence="2">
    <location>
        <begin position="1185"/>
        <end position="1243"/>
    </location>
</feature>
<dbReference type="EMBL" id="JBBJCI010000131">
    <property type="protein sequence ID" value="KAK7242919.1"/>
    <property type="molecule type" value="Genomic_DNA"/>
</dbReference>
<dbReference type="PANTHER" id="PTHR34157">
    <property type="entry name" value="TUZIN"/>
    <property type="match status" value="1"/>
</dbReference>
<keyword evidence="5" id="KW-1185">Reference proteome</keyword>
<feature type="region of interest" description="Disordered" evidence="1">
    <location>
        <begin position="851"/>
        <end position="874"/>
    </location>
</feature>
<dbReference type="Pfam" id="PF18359">
    <property type="entry name" value="Tudor_5"/>
    <property type="match status" value="5"/>
</dbReference>
<feature type="domain" description="Agenet" evidence="3">
    <location>
        <begin position="806"/>
        <end position="864"/>
    </location>
</feature>
<feature type="domain" description="Agenet" evidence="3">
    <location>
        <begin position="675"/>
        <end position="733"/>
    </location>
</feature>
<feature type="domain" description="Agenet" evidence="3">
    <location>
        <begin position="931"/>
        <end position="990"/>
    </location>
</feature>
<feature type="compositionally biased region" description="Basic and acidic residues" evidence="1">
    <location>
        <begin position="155"/>
        <end position="166"/>
    </location>
</feature>
<dbReference type="Gene3D" id="2.30.30.140">
    <property type="match status" value="15"/>
</dbReference>
<feature type="region of interest" description="Disordered" evidence="1">
    <location>
        <begin position="916"/>
        <end position="938"/>
    </location>
</feature>
<feature type="domain" description="Agenet" evidence="3">
    <location>
        <begin position="1446"/>
        <end position="1504"/>
    </location>
</feature>
<feature type="compositionally biased region" description="Polar residues" evidence="1">
    <location>
        <begin position="91"/>
        <end position="104"/>
    </location>
</feature>
<organism evidence="4 5">
    <name type="scientific">Aureococcus anophagefferens</name>
    <name type="common">Harmful bloom alga</name>
    <dbReference type="NCBI Taxonomy" id="44056"/>
    <lineage>
        <taxon>Eukaryota</taxon>
        <taxon>Sar</taxon>
        <taxon>Stramenopiles</taxon>
        <taxon>Ochrophyta</taxon>
        <taxon>Pelagophyceae</taxon>
        <taxon>Pelagomonadales</taxon>
        <taxon>Pelagomonadaceae</taxon>
        <taxon>Aureococcus</taxon>
    </lineage>
</organism>
<feature type="domain" description="Tudor" evidence="2">
    <location>
        <begin position="992"/>
        <end position="1050"/>
    </location>
</feature>
<feature type="domain" description="Tudor" evidence="2">
    <location>
        <begin position="1256"/>
        <end position="1314"/>
    </location>
</feature>
<proteinExistence type="predicted"/>
<dbReference type="SMART" id="SM00333">
    <property type="entry name" value="TUDOR"/>
    <property type="match status" value="15"/>
</dbReference>
<dbReference type="InterPro" id="IPR002999">
    <property type="entry name" value="Tudor"/>
</dbReference>
<evidence type="ECO:0008006" key="6">
    <source>
        <dbReference type="Google" id="ProtNLM"/>
    </source>
</evidence>
<feature type="region of interest" description="Disordered" evidence="1">
    <location>
        <begin position="479"/>
        <end position="617"/>
    </location>
</feature>